<evidence type="ECO:0000259" key="6">
    <source>
        <dbReference type="PROSITE" id="PS50011"/>
    </source>
</evidence>
<evidence type="ECO:0000313" key="8">
    <source>
        <dbReference type="Proteomes" id="UP000076532"/>
    </source>
</evidence>
<evidence type="ECO:0000256" key="5">
    <source>
        <dbReference type="ARBA" id="ARBA00022840"/>
    </source>
</evidence>
<evidence type="ECO:0000256" key="2">
    <source>
        <dbReference type="ARBA" id="ARBA00022679"/>
    </source>
</evidence>
<organism evidence="7 8">
    <name type="scientific">Athelia psychrophila</name>
    <dbReference type="NCBI Taxonomy" id="1759441"/>
    <lineage>
        <taxon>Eukaryota</taxon>
        <taxon>Fungi</taxon>
        <taxon>Dikarya</taxon>
        <taxon>Basidiomycota</taxon>
        <taxon>Agaricomycotina</taxon>
        <taxon>Agaricomycetes</taxon>
        <taxon>Agaricomycetidae</taxon>
        <taxon>Atheliales</taxon>
        <taxon>Atheliaceae</taxon>
        <taxon>Athelia</taxon>
    </lineage>
</organism>
<sequence>MQDLCPGGSLVSHVKKMTDKEMFLAVAEILLGLLSLHEQGIIHHDIKPENILIDSQGHCAIADFGMAKIADNQELQMTARSAPGGTLEYSAPEILTSCGCMVYWDHGVDYWALGATIFRLQTGKNFSDYRDLGWKKELLSPDVEKSMVASRAPTTLTEFVQKLTYFDKTRRWKGPRVKEATYFDVLSGPGWHEMQSKQYAPLRAVQPVALQSDRSSMIRARVRAEESEQGAALPELIEALRAEQVQMREQAYDVFMPGIHFQPREEYVYP</sequence>
<dbReference type="Pfam" id="PF00069">
    <property type="entry name" value="Pkinase"/>
    <property type="match status" value="1"/>
</dbReference>
<evidence type="ECO:0000313" key="7">
    <source>
        <dbReference type="EMBL" id="KZP30783.1"/>
    </source>
</evidence>
<evidence type="ECO:0000256" key="4">
    <source>
        <dbReference type="ARBA" id="ARBA00022777"/>
    </source>
</evidence>
<keyword evidence="1" id="KW-0723">Serine/threonine-protein kinase</keyword>
<dbReference type="InterPro" id="IPR008271">
    <property type="entry name" value="Ser/Thr_kinase_AS"/>
</dbReference>
<dbReference type="Proteomes" id="UP000076532">
    <property type="component" value="Unassembled WGS sequence"/>
</dbReference>
<dbReference type="SUPFAM" id="SSF56112">
    <property type="entry name" value="Protein kinase-like (PK-like)"/>
    <property type="match status" value="1"/>
</dbReference>
<name>A0A166TML7_9AGAM</name>
<dbReference type="PROSITE" id="PS50011">
    <property type="entry name" value="PROTEIN_KINASE_DOM"/>
    <property type="match status" value="1"/>
</dbReference>
<keyword evidence="2" id="KW-0808">Transferase</keyword>
<dbReference type="InterPro" id="IPR000719">
    <property type="entry name" value="Prot_kinase_dom"/>
</dbReference>
<protein>
    <submittedName>
        <fullName evidence="7">Kinase-like protein</fullName>
    </submittedName>
</protein>
<dbReference type="OrthoDB" id="10252171at2759"/>
<dbReference type="PROSITE" id="PS00108">
    <property type="entry name" value="PROTEIN_KINASE_ST"/>
    <property type="match status" value="1"/>
</dbReference>
<dbReference type="InterPro" id="IPR011009">
    <property type="entry name" value="Kinase-like_dom_sf"/>
</dbReference>
<evidence type="ECO:0000256" key="1">
    <source>
        <dbReference type="ARBA" id="ARBA00022527"/>
    </source>
</evidence>
<keyword evidence="8" id="KW-1185">Reference proteome</keyword>
<feature type="domain" description="Protein kinase" evidence="6">
    <location>
        <begin position="1"/>
        <end position="183"/>
    </location>
</feature>
<gene>
    <name evidence="7" type="ORF">FIBSPDRAFT_93717</name>
</gene>
<dbReference type="GO" id="GO:0005524">
    <property type="term" value="F:ATP binding"/>
    <property type="evidence" value="ECO:0007669"/>
    <property type="project" value="UniProtKB-KW"/>
</dbReference>
<dbReference type="GO" id="GO:0004674">
    <property type="term" value="F:protein serine/threonine kinase activity"/>
    <property type="evidence" value="ECO:0007669"/>
    <property type="project" value="UniProtKB-KW"/>
</dbReference>
<dbReference type="EMBL" id="KV417492">
    <property type="protein sequence ID" value="KZP30783.1"/>
    <property type="molecule type" value="Genomic_DNA"/>
</dbReference>
<keyword evidence="4" id="KW-0418">Kinase</keyword>
<keyword evidence="3" id="KW-0547">Nucleotide-binding</keyword>
<keyword evidence="5" id="KW-0067">ATP-binding</keyword>
<dbReference type="Gene3D" id="1.10.510.10">
    <property type="entry name" value="Transferase(Phosphotransferase) domain 1"/>
    <property type="match status" value="1"/>
</dbReference>
<evidence type="ECO:0000256" key="3">
    <source>
        <dbReference type="ARBA" id="ARBA00022741"/>
    </source>
</evidence>
<dbReference type="STRING" id="436010.A0A166TML7"/>
<dbReference type="SMART" id="SM00220">
    <property type="entry name" value="S_TKc"/>
    <property type="match status" value="1"/>
</dbReference>
<dbReference type="PANTHER" id="PTHR24351">
    <property type="entry name" value="RIBOSOMAL PROTEIN S6 KINASE"/>
    <property type="match status" value="1"/>
</dbReference>
<dbReference type="AlphaFoldDB" id="A0A166TML7"/>
<proteinExistence type="predicted"/>
<accession>A0A166TML7</accession>
<reference evidence="7 8" key="1">
    <citation type="journal article" date="2016" name="Mol. Biol. Evol.">
        <title>Comparative Genomics of Early-Diverging Mushroom-Forming Fungi Provides Insights into the Origins of Lignocellulose Decay Capabilities.</title>
        <authorList>
            <person name="Nagy L.G."/>
            <person name="Riley R."/>
            <person name="Tritt A."/>
            <person name="Adam C."/>
            <person name="Daum C."/>
            <person name="Floudas D."/>
            <person name="Sun H."/>
            <person name="Yadav J.S."/>
            <person name="Pangilinan J."/>
            <person name="Larsson K.H."/>
            <person name="Matsuura K."/>
            <person name="Barry K."/>
            <person name="Labutti K."/>
            <person name="Kuo R."/>
            <person name="Ohm R.A."/>
            <person name="Bhattacharya S.S."/>
            <person name="Shirouzu T."/>
            <person name="Yoshinaga Y."/>
            <person name="Martin F.M."/>
            <person name="Grigoriev I.V."/>
            <person name="Hibbett D.S."/>
        </authorList>
    </citation>
    <scope>NUCLEOTIDE SEQUENCE [LARGE SCALE GENOMIC DNA]</scope>
    <source>
        <strain evidence="7 8">CBS 109695</strain>
    </source>
</reference>